<keyword evidence="2" id="KW-0378">Hydrolase</keyword>
<reference evidence="2 3" key="2">
    <citation type="submission" date="2014-05" db="EMBL/GenBank/DDBJ databases">
        <title>Draft genome sequence of Halobacillus karajensis HK-03.</title>
        <authorList>
            <person name="Khelaifia S."/>
            <person name="Croce O."/>
            <person name="Lagier J.C."/>
            <person name="Raoult D."/>
        </authorList>
    </citation>
    <scope>NUCLEOTIDE SEQUENCE [LARGE SCALE GENOMIC DNA]</scope>
    <source>
        <strain evidence="2 3">HD-03</strain>
    </source>
</reference>
<proteinExistence type="predicted"/>
<dbReference type="EMBL" id="CCDI010000001">
    <property type="protein sequence ID" value="CDQ23278.1"/>
    <property type="molecule type" value="Genomic_DNA"/>
</dbReference>
<accession>A0A059NX52</accession>
<evidence type="ECO:0000313" key="2">
    <source>
        <dbReference type="EMBL" id="CDQ23278.1"/>
    </source>
</evidence>
<dbReference type="InterPro" id="IPR029058">
    <property type="entry name" value="AB_hydrolase_fold"/>
</dbReference>
<dbReference type="Gene3D" id="3.40.50.1820">
    <property type="entry name" value="alpha/beta hydrolase"/>
    <property type="match status" value="1"/>
</dbReference>
<feature type="domain" description="Serine aminopeptidase S33" evidence="1">
    <location>
        <begin position="25"/>
        <end position="133"/>
    </location>
</feature>
<dbReference type="AlphaFoldDB" id="A0A059NX52"/>
<sequence>MESVEFKNRQSLKLRGIFQKGTNGRLIIMCHGFRSNRSSRGRFDRFAKTFNKLGYHVLRFDFGGCGESENRPLSVAGEIADLKAAIQYAVSNGFTEIILYGHSLGARICLECYHPRYIIAMILTGAGTGPVLYDWGKEFSPSQLEELRETGNMRQPVQDPFREEVMISEQMLLDFEEVNQYDLLSRITCPTLLIHGDQGEEEILMPLTKKGMKWLPSSSRLHIIEGAPHSFEGYLDQVEQKSIEWLKEQV</sequence>
<organism evidence="2 3">
    <name type="scientific">Halobacillus karajensis</name>
    <dbReference type="NCBI Taxonomy" id="195088"/>
    <lineage>
        <taxon>Bacteria</taxon>
        <taxon>Bacillati</taxon>
        <taxon>Bacillota</taxon>
        <taxon>Bacilli</taxon>
        <taxon>Bacillales</taxon>
        <taxon>Bacillaceae</taxon>
        <taxon>Halobacillus</taxon>
    </lineage>
</organism>
<dbReference type="Pfam" id="PF12146">
    <property type="entry name" value="Hydrolase_4"/>
    <property type="match status" value="1"/>
</dbReference>
<evidence type="ECO:0000259" key="1">
    <source>
        <dbReference type="Pfam" id="PF12146"/>
    </source>
</evidence>
<protein>
    <submittedName>
        <fullName evidence="2">Exosortase A system-associated hydrolase 1</fullName>
    </submittedName>
</protein>
<dbReference type="PANTHER" id="PTHR42886:SF53">
    <property type="entry name" value="ALPHA_BETA-HYDROLASES SUPERFAMILY PROTEIN"/>
    <property type="match status" value="1"/>
</dbReference>
<dbReference type="Proteomes" id="UP000028868">
    <property type="component" value="Unassembled WGS sequence"/>
</dbReference>
<gene>
    <name evidence="2" type="ORF">BN983_01501</name>
</gene>
<dbReference type="GO" id="GO:0016787">
    <property type="term" value="F:hydrolase activity"/>
    <property type="evidence" value="ECO:0007669"/>
    <property type="project" value="UniProtKB-KW"/>
</dbReference>
<evidence type="ECO:0000313" key="3">
    <source>
        <dbReference type="Proteomes" id="UP000028868"/>
    </source>
</evidence>
<dbReference type="RefSeq" id="WP_035506959.1">
    <property type="nucleotide sequence ID" value="NZ_CCDH010000001.1"/>
</dbReference>
<dbReference type="InterPro" id="IPR022742">
    <property type="entry name" value="Hydrolase_4"/>
</dbReference>
<name>A0A059NX52_9BACI</name>
<dbReference type="SUPFAM" id="SSF53474">
    <property type="entry name" value="alpha/beta-Hydrolases"/>
    <property type="match status" value="1"/>
</dbReference>
<reference evidence="3" key="1">
    <citation type="submission" date="2014-03" db="EMBL/GenBank/DDBJ databases">
        <authorList>
            <person name="Urmite Genomes U."/>
        </authorList>
    </citation>
    <scope>NUCLEOTIDE SEQUENCE [LARGE SCALE GENOMIC DNA]</scope>
    <source>
        <strain evidence="3">HD-03</strain>
    </source>
</reference>
<keyword evidence="3" id="KW-1185">Reference proteome</keyword>
<dbReference type="PANTHER" id="PTHR42886">
    <property type="entry name" value="RE40534P-RELATED"/>
    <property type="match status" value="1"/>
</dbReference>
<comment type="caution">
    <text evidence="2">The sequence shown here is derived from an EMBL/GenBank/DDBJ whole genome shotgun (WGS) entry which is preliminary data.</text>
</comment>